<protein>
    <submittedName>
        <fullName evidence="1">Hydrogenase-4 component C</fullName>
    </submittedName>
</protein>
<dbReference type="RefSeq" id="WP_008788009.1">
    <property type="nucleotide sequence ID" value="NZ_AKCB01000001.1"/>
</dbReference>
<name>E7G805_9FIRM</name>
<proteinExistence type="predicted"/>
<evidence type="ECO:0000313" key="2">
    <source>
        <dbReference type="Proteomes" id="UP000003157"/>
    </source>
</evidence>
<dbReference type="GeneID" id="78228700"/>
<sequence>MEFVKQKYLSGERALFQSNGVRIEDSIFADGESPLKESQNIDINQSIFKWKYPLWYCQNVVVTNSTFLETARSGIWYTHHIDMRECIIEAPKTFRRASDITLKNVDMPFAQESFWNCHDIRLNKVSARGDYFGMSSENIIIDDLHLTGNYCFDGAKNIEVHNAKLISKDAFWNCENVIVYDSTIIGEYLAWNSKNITFINCTIESLQGLCYMDNVKMVNCKLINTSLAFEYCSNIDADIVSHIDSITNPISGVIRAHSIGEIILDETKINPQDTKIMITNPIVGDSYQCDYVNC</sequence>
<organism evidence="1 2">
    <name type="scientific">Coprobacillus cateniformis</name>
    <dbReference type="NCBI Taxonomy" id="100884"/>
    <lineage>
        <taxon>Bacteria</taxon>
        <taxon>Bacillati</taxon>
        <taxon>Bacillota</taxon>
        <taxon>Erysipelotrichia</taxon>
        <taxon>Erysipelotrichales</taxon>
        <taxon>Coprobacillaceae</taxon>
        <taxon>Coprobacillus</taxon>
    </lineage>
</organism>
<dbReference type="OrthoDB" id="9803285at2"/>
<accession>E7G805</accession>
<gene>
    <name evidence="1" type="ORF">HMPREF9488_00893</name>
</gene>
<dbReference type="EMBL" id="ADKX01000012">
    <property type="protein sequence ID" value="EFW05926.1"/>
    <property type="molecule type" value="Genomic_DNA"/>
</dbReference>
<evidence type="ECO:0000313" key="1">
    <source>
        <dbReference type="EMBL" id="EFW05926.1"/>
    </source>
</evidence>
<reference evidence="1 2" key="1">
    <citation type="submission" date="2010-12" db="EMBL/GenBank/DDBJ databases">
        <title>The Genome Sequence of Coprobacillus sp. strain 29_1.</title>
        <authorList>
            <consortium name="The Broad Institute Genome Sequencing Platform"/>
            <person name="Earl A."/>
            <person name="Ward D."/>
            <person name="Feldgarden M."/>
            <person name="Gevers D."/>
            <person name="Daigneault M."/>
            <person name="Sibley C.D."/>
            <person name="White A."/>
            <person name="Strauss J."/>
            <person name="Allen-Vercoe E."/>
            <person name="Young S.K."/>
            <person name="Zeng Q."/>
            <person name="Gargeya S."/>
            <person name="Fitzgerald M."/>
            <person name="Haas B."/>
            <person name="Abouelleil A."/>
            <person name="Alvarado L."/>
            <person name="Arachchi H.M."/>
            <person name="Berlin A."/>
            <person name="Brown A."/>
            <person name="Chapman S.B."/>
            <person name="Chen Z."/>
            <person name="Dunbar C."/>
            <person name="Freedman E."/>
            <person name="Gearin G."/>
            <person name="Gellesch M."/>
            <person name="Goldberg J."/>
            <person name="Griggs A."/>
            <person name="Gujja S."/>
            <person name="Heilman E."/>
            <person name="Heiman D."/>
            <person name="Howarth C."/>
            <person name="Larson L."/>
            <person name="Lui A."/>
            <person name="MacDonald P.J.P."/>
            <person name="Mehta T."/>
            <person name="Montmayeur A."/>
            <person name="Murphy C."/>
            <person name="Neiman D."/>
            <person name="Pearson M."/>
            <person name="Priest M."/>
            <person name="Roberts A."/>
            <person name="Saif S."/>
            <person name="Shea T."/>
            <person name="Shenoy N."/>
            <person name="Sisk P."/>
            <person name="Stolte C."/>
            <person name="Sykes S."/>
            <person name="White J."/>
            <person name="Yandava C."/>
            <person name="Nusbaum C."/>
            <person name="Birren B."/>
        </authorList>
    </citation>
    <scope>NUCLEOTIDE SEQUENCE [LARGE SCALE GENOMIC DNA]</scope>
    <source>
        <strain evidence="1 2">29_1</strain>
    </source>
</reference>
<dbReference type="STRING" id="100884.GCA_000269565_00810"/>
<dbReference type="Pfam" id="PF12541">
    <property type="entry name" value="DUF3737"/>
    <property type="match status" value="1"/>
</dbReference>
<dbReference type="AlphaFoldDB" id="E7G805"/>
<dbReference type="SUPFAM" id="SSF51126">
    <property type="entry name" value="Pectin lyase-like"/>
    <property type="match status" value="1"/>
</dbReference>
<dbReference type="Proteomes" id="UP000003157">
    <property type="component" value="Unassembled WGS sequence"/>
</dbReference>
<keyword evidence="2" id="KW-1185">Reference proteome</keyword>
<dbReference type="InterPro" id="IPR011050">
    <property type="entry name" value="Pectin_lyase_fold/virulence"/>
</dbReference>
<dbReference type="HOGENOM" id="CLU_065086_0_0_9"/>
<comment type="caution">
    <text evidence="1">The sequence shown here is derived from an EMBL/GenBank/DDBJ whole genome shotgun (WGS) entry which is preliminary data.</text>
</comment>
<dbReference type="InterPro" id="IPR022208">
    <property type="entry name" value="DUF3737"/>
</dbReference>
<dbReference type="eggNOG" id="COG5434">
    <property type="taxonomic scope" value="Bacteria"/>
</dbReference>